<evidence type="ECO:0000313" key="7">
    <source>
        <dbReference type="EMBL" id="WOT06316.1"/>
    </source>
</evidence>
<accession>A0ABZ0K1N3</accession>
<reference evidence="7 8" key="1">
    <citation type="submission" date="2023-10" db="EMBL/GenBank/DDBJ databases">
        <title>Complete genome sequence of Shewanella sp. DAU334.</title>
        <authorList>
            <person name="Lee Y.-S."/>
            <person name="Jeong H.-R."/>
            <person name="Hwang E.-J."/>
            <person name="Choi Y.-L."/>
            <person name="Kim G.-D."/>
        </authorList>
    </citation>
    <scope>NUCLEOTIDE SEQUENCE [LARGE SCALE GENOMIC DNA]</scope>
    <source>
        <strain evidence="7 8">DAU334</strain>
    </source>
</reference>
<dbReference type="InterPro" id="IPR010635">
    <property type="entry name" value="Heparan_SO4-6-sulfoTrfase"/>
</dbReference>
<sequence length="344" mass="39751">MLKKIKPRLTEILPTSMFVKKSSAKSSLSDSVLFVHIAKTAGTSFKKSIANFESVLCDYGPLSVETSAPIQNTVYRQADIFSFKRQFDQNNSWLIGHFNLARYINFVDSSRVITFVRHPLSQVVSHYNHYKKNHGYHQELEDFIVTPSFKNLQSNMLDGIPVGLIGNIGITENFHQSLELINTDLNIDLIEYRSNINKNKTVEEKSLSKAHTELILKHNAKDMILYHRALSIHNQRVQHRQLGKPWVYSHTALSPYDHNLIVGAAYTTTQEPVTLCLLKNNQVIDTQIANRLYQQQPRVKFHREGYIGFQFNIPKNSHEDDRFDVIAQQTQQKLNFEPFYKMTK</sequence>
<evidence type="ECO:0000256" key="5">
    <source>
        <dbReference type="ARBA" id="ARBA00023136"/>
    </source>
</evidence>
<evidence type="ECO:0000256" key="6">
    <source>
        <dbReference type="ARBA" id="ARBA00023180"/>
    </source>
</evidence>
<keyword evidence="3" id="KW-0812">Transmembrane</keyword>
<dbReference type="SUPFAM" id="SSF52540">
    <property type="entry name" value="P-loop containing nucleoside triphosphate hydrolases"/>
    <property type="match status" value="1"/>
</dbReference>
<dbReference type="PANTHER" id="PTHR12812">
    <property type="entry name" value="HEPARAN SULFATE 6-O-SULFOTRANSFERASE 3"/>
    <property type="match status" value="1"/>
</dbReference>
<evidence type="ECO:0000256" key="3">
    <source>
        <dbReference type="ARBA" id="ARBA00022692"/>
    </source>
</evidence>
<keyword evidence="8" id="KW-1185">Reference proteome</keyword>
<organism evidence="7 8">
    <name type="scientific">Shewanella youngdeokensis</name>
    <dbReference type="NCBI Taxonomy" id="2999068"/>
    <lineage>
        <taxon>Bacteria</taxon>
        <taxon>Pseudomonadati</taxon>
        <taxon>Pseudomonadota</taxon>
        <taxon>Gammaproteobacteria</taxon>
        <taxon>Alteromonadales</taxon>
        <taxon>Shewanellaceae</taxon>
        <taxon>Shewanella</taxon>
    </lineage>
</organism>
<dbReference type="Proteomes" id="UP001529491">
    <property type="component" value="Chromosome"/>
</dbReference>
<evidence type="ECO:0000256" key="2">
    <source>
        <dbReference type="ARBA" id="ARBA00022679"/>
    </source>
</evidence>
<proteinExistence type="predicted"/>
<keyword evidence="6" id="KW-0325">Glycoprotein</keyword>
<dbReference type="Gene3D" id="3.40.50.300">
    <property type="entry name" value="P-loop containing nucleotide triphosphate hydrolases"/>
    <property type="match status" value="2"/>
</dbReference>
<evidence type="ECO:0000256" key="4">
    <source>
        <dbReference type="ARBA" id="ARBA00022989"/>
    </source>
</evidence>
<evidence type="ECO:0000256" key="1">
    <source>
        <dbReference type="ARBA" id="ARBA00004167"/>
    </source>
</evidence>
<protein>
    <submittedName>
        <fullName evidence="7">Sulfotransferase family 2 domain-containing protein</fullName>
    </submittedName>
</protein>
<keyword evidence="4" id="KW-1133">Transmembrane helix</keyword>
<dbReference type="EMBL" id="CP136522">
    <property type="protein sequence ID" value="WOT06316.1"/>
    <property type="molecule type" value="Genomic_DNA"/>
</dbReference>
<name>A0ABZ0K1N3_9GAMM</name>
<evidence type="ECO:0000313" key="8">
    <source>
        <dbReference type="Proteomes" id="UP001529491"/>
    </source>
</evidence>
<dbReference type="PANTHER" id="PTHR12812:SF0">
    <property type="entry name" value="HEPARAN-SULFATE 6-O-SULFOTRANSFERASE"/>
    <property type="match status" value="1"/>
</dbReference>
<gene>
    <name evidence="7" type="ORF">RGE70_05835</name>
</gene>
<keyword evidence="2" id="KW-0808">Transferase</keyword>
<keyword evidence="5" id="KW-0472">Membrane</keyword>
<dbReference type="InterPro" id="IPR027417">
    <property type="entry name" value="P-loop_NTPase"/>
</dbReference>
<comment type="subcellular location">
    <subcellularLocation>
        <location evidence="1">Membrane</location>
        <topology evidence="1">Single-pass membrane protein</topology>
    </subcellularLocation>
</comment>
<dbReference type="RefSeq" id="WP_310470590.1">
    <property type="nucleotide sequence ID" value="NZ_CP136522.1"/>
</dbReference>